<dbReference type="SUPFAM" id="SSF88946">
    <property type="entry name" value="Sigma2 domain of RNA polymerase sigma factors"/>
    <property type="match status" value="1"/>
</dbReference>
<dbReference type="Gene3D" id="1.10.10.10">
    <property type="entry name" value="Winged helix-like DNA-binding domain superfamily/Winged helix DNA-binding domain"/>
    <property type="match status" value="1"/>
</dbReference>
<evidence type="ECO:0000313" key="8">
    <source>
        <dbReference type="EMBL" id="SHH31656.1"/>
    </source>
</evidence>
<dbReference type="InterPro" id="IPR007627">
    <property type="entry name" value="RNA_pol_sigma70_r2"/>
</dbReference>
<dbReference type="GO" id="GO:0003677">
    <property type="term" value="F:DNA binding"/>
    <property type="evidence" value="ECO:0007669"/>
    <property type="project" value="UniProtKB-KW"/>
</dbReference>
<evidence type="ECO:0000256" key="3">
    <source>
        <dbReference type="ARBA" id="ARBA00023082"/>
    </source>
</evidence>
<sequence length="181" mass="20166">MKTTLKDSPNEADWQGLVKSTTDHTQNALKAFICGLTSDPVVAEDVLQETLLRTSKSVKFAELENPLAYMITVAKSVLYDFQRKAVPNAVEWHCVDMEAANDSPDTQYQNASKLAFIETVLANMSALRRDVFIMRRVDGMSRDDIATALDISVEAVKKHLTRAMVELTLRLEEAGWADGTE</sequence>
<dbReference type="InterPro" id="IPR013324">
    <property type="entry name" value="RNA_pol_sigma_r3/r4-like"/>
</dbReference>
<dbReference type="Pfam" id="PF08281">
    <property type="entry name" value="Sigma70_r4_2"/>
    <property type="match status" value="1"/>
</dbReference>
<dbReference type="InterPro" id="IPR013325">
    <property type="entry name" value="RNA_pol_sigma_r2"/>
</dbReference>
<evidence type="ECO:0000256" key="2">
    <source>
        <dbReference type="ARBA" id="ARBA00023015"/>
    </source>
</evidence>
<dbReference type="PANTHER" id="PTHR43133:SF8">
    <property type="entry name" value="RNA POLYMERASE SIGMA FACTOR HI_1459-RELATED"/>
    <property type="match status" value="1"/>
</dbReference>
<feature type="domain" description="RNA polymerase sigma-70 region 2" evidence="6">
    <location>
        <begin position="25"/>
        <end position="85"/>
    </location>
</feature>
<dbReference type="InterPro" id="IPR039425">
    <property type="entry name" value="RNA_pol_sigma-70-like"/>
</dbReference>
<dbReference type="STRING" id="634436.SAMN05216361_4300"/>
<organism evidence="8 9">
    <name type="scientific">Marisediminitalea aggregata</name>
    <dbReference type="NCBI Taxonomy" id="634436"/>
    <lineage>
        <taxon>Bacteria</taxon>
        <taxon>Pseudomonadati</taxon>
        <taxon>Pseudomonadota</taxon>
        <taxon>Gammaproteobacteria</taxon>
        <taxon>Alteromonadales</taxon>
        <taxon>Alteromonadaceae</taxon>
        <taxon>Marisediminitalea</taxon>
    </lineage>
</organism>
<protein>
    <submittedName>
        <fullName evidence="8">RNA polymerase sigma-70 factor, ECF subfamily</fullName>
    </submittedName>
</protein>
<dbReference type="GO" id="GO:0006352">
    <property type="term" value="P:DNA-templated transcription initiation"/>
    <property type="evidence" value="ECO:0007669"/>
    <property type="project" value="InterPro"/>
</dbReference>
<keyword evidence="2" id="KW-0805">Transcription regulation</keyword>
<evidence type="ECO:0000256" key="1">
    <source>
        <dbReference type="ARBA" id="ARBA00010641"/>
    </source>
</evidence>
<dbReference type="Pfam" id="PF04542">
    <property type="entry name" value="Sigma70_r2"/>
    <property type="match status" value="1"/>
</dbReference>
<dbReference type="NCBIfam" id="TIGR02937">
    <property type="entry name" value="sigma70-ECF"/>
    <property type="match status" value="1"/>
</dbReference>
<comment type="similarity">
    <text evidence="1">Belongs to the sigma-70 factor family. ECF subfamily.</text>
</comment>
<keyword evidence="5" id="KW-0804">Transcription</keyword>
<feature type="domain" description="RNA polymerase sigma factor 70 region 4 type 2" evidence="7">
    <location>
        <begin position="117"/>
        <end position="167"/>
    </location>
</feature>
<reference evidence="9" key="1">
    <citation type="submission" date="2016-11" db="EMBL/GenBank/DDBJ databases">
        <authorList>
            <person name="Varghese N."/>
            <person name="Submissions S."/>
        </authorList>
    </citation>
    <scope>NUCLEOTIDE SEQUENCE [LARGE SCALE GENOMIC DNA]</scope>
    <source>
        <strain evidence="9">CGMCC 1.8995</strain>
    </source>
</reference>
<name>A0A1M5RZI4_9ALTE</name>
<dbReference type="Proteomes" id="UP000184520">
    <property type="component" value="Unassembled WGS sequence"/>
</dbReference>
<proteinExistence type="inferred from homology"/>
<keyword evidence="4" id="KW-0238">DNA-binding</keyword>
<dbReference type="AlphaFoldDB" id="A0A1M5RZI4"/>
<evidence type="ECO:0000256" key="4">
    <source>
        <dbReference type="ARBA" id="ARBA00023125"/>
    </source>
</evidence>
<evidence type="ECO:0000313" key="9">
    <source>
        <dbReference type="Proteomes" id="UP000184520"/>
    </source>
</evidence>
<dbReference type="SUPFAM" id="SSF88659">
    <property type="entry name" value="Sigma3 and sigma4 domains of RNA polymerase sigma factors"/>
    <property type="match status" value="1"/>
</dbReference>
<gene>
    <name evidence="8" type="ORF">SAMN05216361_4300</name>
</gene>
<dbReference type="EMBL" id="FQWD01000008">
    <property type="protein sequence ID" value="SHH31656.1"/>
    <property type="molecule type" value="Genomic_DNA"/>
</dbReference>
<dbReference type="PANTHER" id="PTHR43133">
    <property type="entry name" value="RNA POLYMERASE ECF-TYPE SIGMA FACTO"/>
    <property type="match status" value="1"/>
</dbReference>
<evidence type="ECO:0000259" key="7">
    <source>
        <dbReference type="Pfam" id="PF08281"/>
    </source>
</evidence>
<accession>A0A1M5RZI4</accession>
<dbReference type="InterPro" id="IPR014284">
    <property type="entry name" value="RNA_pol_sigma-70_dom"/>
</dbReference>
<dbReference type="InterPro" id="IPR036388">
    <property type="entry name" value="WH-like_DNA-bd_sf"/>
</dbReference>
<keyword evidence="9" id="KW-1185">Reference proteome</keyword>
<evidence type="ECO:0000256" key="5">
    <source>
        <dbReference type="ARBA" id="ARBA00023163"/>
    </source>
</evidence>
<evidence type="ECO:0000259" key="6">
    <source>
        <dbReference type="Pfam" id="PF04542"/>
    </source>
</evidence>
<dbReference type="InterPro" id="IPR013249">
    <property type="entry name" value="RNA_pol_sigma70_r4_t2"/>
</dbReference>
<keyword evidence="3" id="KW-0731">Sigma factor</keyword>
<dbReference type="GO" id="GO:0016987">
    <property type="term" value="F:sigma factor activity"/>
    <property type="evidence" value="ECO:0007669"/>
    <property type="project" value="UniProtKB-KW"/>
</dbReference>
<dbReference type="Gene3D" id="1.10.1740.10">
    <property type="match status" value="1"/>
</dbReference>